<dbReference type="PANTHER" id="PTHR46118">
    <property type="entry name" value="PROTEIN ABHD11"/>
    <property type="match status" value="1"/>
</dbReference>
<evidence type="ECO:0000259" key="2">
    <source>
        <dbReference type="Pfam" id="PF12697"/>
    </source>
</evidence>
<evidence type="ECO:0000256" key="1">
    <source>
        <dbReference type="ARBA" id="ARBA00022801"/>
    </source>
</evidence>
<dbReference type="Proteomes" id="UP000196581">
    <property type="component" value="Unassembled WGS sequence"/>
</dbReference>
<sequence length="271" mass="29300">MCDSEDVSTQNSAALATKTVGEGPDQAVFLHGLFGRGKNFTTAAKAISDTHTSTLVDLPNHGESPWTEDFSYVQMADAVAETLRADAASDGPVDVIGHSMGGKTAMVLALRHPDLVDRLVIVDISPVASDNGGEFEHLLGSLAALDLDALESRTDADNALQDPIPNKGTRGFLLQNLRSSADGYEWQPNLDLLYRSLPTIGGFPEAEDRVFDGPTLWMGGSKSGYITEDAEPVMQGYFPKVRQITVKGAGHWVHSEKPAEFAEILRWFLTR</sequence>
<reference evidence="4" key="1">
    <citation type="submission" date="2017-02" db="EMBL/GenBank/DDBJ databases">
        <authorList>
            <person name="Dridi B."/>
        </authorList>
    </citation>
    <scope>NUCLEOTIDE SEQUENCE [LARGE SCALE GENOMIC DNA]</scope>
    <source>
        <strain evidence="4">B Co 03.10</strain>
    </source>
</reference>
<feature type="domain" description="AB hydrolase-1" evidence="2">
    <location>
        <begin position="28"/>
        <end position="263"/>
    </location>
</feature>
<dbReference type="SUPFAM" id="SSF53474">
    <property type="entry name" value="alpha/beta-Hydrolases"/>
    <property type="match status" value="1"/>
</dbReference>
<dbReference type="GO" id="GO:0043754">
    <property type="term" value="F:dihydrolipoamide branched chain acyltransferase activity"/>
    <property type="evidence" value="ECO:0007669"/>
    <property type="project" value="UniProtKB-EC"/>
</dbReference>
<keyword evidence="3" id="KW-0808">Transferase</keyword>
<dbReference type="Pfam" id="PF12697">
    <property type="entry name" value="Abhydrolase_6"/>
    <property type="match status" value="1"/>
</dbReference>
<dbReference type="InterPro" id="IPR029058">
    <property type="entry name" value="AB_hydrolase_fold"/>
</dbReference>
<keyword evidence="1" id="KW-0378">Hydrolase</keyword>
<dbReference type="EC" id="2.3.1.168" evidence="3"/>
<dbReference type="Gene3D" id="3.40.50.1820">
    <property type="entry name" value="alpha/beta hydrolase"/>
    <property type="match status" value="1"/>
</dbReference>
<dbReference type="GO" id="GO:0016787">
    <property type="term" value="F:hydrolase activity"/>
    <property type="evidence" value="ECO:0007669"/>
    <property type="project" value="UniProtKB-KW"/>
</dbReference>
<evidence type="ECO:0000313" key="3">
    <source>
        <dbReference type="EMBL" id="SLM92108.1"/>
    </source>
</evidence>
<dbReference type="PRINTS" id="PR00111">
    <property type="entry name" value="ABHYDROLASE"/>
</dbReference>
<accession>A0A1X6X0Y6</accession>
<organism evidence="3 4">
    <name type="scientific">Brevibacterium yomogidense</name>
    <dbReference type="NCBI Taxonomy" id="946573"/>
    <lineage>
        <taxon>Bacteria</taxon>
        <taxon>Bacillati</taxon>
        <taxon>Actinomycetota</taxon>
        <taxon>Actinomycetes</taxon>
        <taxon>Micrococcales</taxon>
        <taxon>Brevibacteriaceae</taxon>
        <taxon>Brevibacterium</taxon>
    </lineage>
</organism>
<dbReference type="PANTHER" id="PTHR46118:SF4">
    <property type="entry name" value="PROTEIN ABHD11"/>
    <property type="match status" value="1"/>
</dbReference>
<proteinExistence type="predicted"/>
<dbReference type="EMBL" id="FWFF01000003">
    <property type="protein sequence ID" value="SLM92108.1"/>
    <property type="molecule type" value="Genomic_DNA"/>
</dbReference>
<keyword evidence="4" id="KW-1185">Reference proteome</keyword>
<dbReference type="AlphaFoldDB" id="A0A1X6X0Y6"/>
<gene>
    <name evidence="3" type="ORF">FM105_02940</name>
</gene>
<keyword evidence="3" id="KW-0012">Acyltransferase</keyword>
<protein>
    <submittedName>
        <fullName evidence="3">Dihydrolipoamide acyltransferase component of branched-chain alpha-keto acid dehydrogenase complex</fullName>
        <ecNumber evidence="3">2.3.1.168</ecNumber>
    </submittedName>
</protein>
<evidence type="ECO:0000313" key="4">
    <source>
        <dbReference type="Proteomes" id="UP000196581"/>
    </source>
</evidence>
<name>A0A1X6X0Y6_9MICO</name>
<dbReference type="InterPro" id="IPR000073">
    <property type="entry name" value="AB_hydrolase_1"/>
</dbReference>